<dbReference type="EMBL" id="KN847041">
    <property type="protein sequence ID" value="KIW32547.1"/>
    <property type="molecule type" value="Genomic_DNA"/>
</dbReference>
<dbReference type="GeneID" id="27343272"/>
<dbReference type="HOGENOM" id="CLU_2589553_0_0_1"/>
<evidence type="ECO:0000313" key="2">
    <source>
        <dbReference type="Proteomes" id="UP000054466"/>
    </source>
</evidence>
<reference evidence="1 2" key="1">
    <citation type="submission" date="2015-01" db="EMBL/GenBank/DDBJ databases">
        <title>The Genome Sequence of Cladophialophora immunda CBS83496.</title>
        <authorList>
            <consortium name="The Broad Institute Genomics Platform"/>
            <person name="Cuomo C."/>
            <person name="de Hoog S."/>
            <person name="Gorbushina A."/>
            <person name="Stielow B."/>
            <person name="Teixiera M."/>
            <person name="Abouelleil A."/>
            <person name="Chapman S.B."/>
            <person name="Priest M."/>
            <person name="Young S.K."/>
            <person name="Wortman J."/>
            <person name="Nusbaum C."/>
            <person name="Birren B."/>
        </authorList>
    </citation>
    <scope>NUCLEOTIDE SEQUENCE [LARGE SCALE GENOMIC DNA]</scope>
    <source>
        <strain evidence="1 2">CBS 83496</strain>
    </source>
</reference>
<dbReference type="RefSeq" id="XP_016252763.1">
    <property type="nucleotide sequence ID" value="XM_016390861.1"/>
</dbReference>
<evidence type="ECO:0008006" key="3">
    <source>
        <dbReference type="Google" id="ProtNLM"/>
    </source>
</evidence>
<dbReference type="AlphaFoldDB" id="A0A0D2B4U5"/>
<accession>A0A0D2B4U5</accession>
<organism evidence="1 2">
    <name type="scientific">Cladophialophora immunda</name>
    <dbReference type="NCBI Taxonomy" id="569365"/>
    <lineage>
        <taxon>Eukaryota</taxon>
        <taxon>Fungi</taxon>
        <taxon>Dikarya</taxon>
        <taxon>Ascomycota</taxon>
        <taxon>Pezizomycotina</taxon>
        <taxon>Eurotiomycetes</taxon>
        <taxon>Chaetothyriomycetidae</taxon>
        <taxon>Chaetothyriales</taxon>
        <taxon>Herpotrichiellaceae</taxon>
        <taxon>Cladophialophora</taxon>
    </lineage>
</organism>
<dbReference type="OrthoDB" id="19690at2759"/>
<protein>
    <recommendedName>
        <fullName evidence="3">Thioredoxin domain-containing protein</fullName>
    </recommendedName>
</protein>
<evidence type="ECO:0000313" key="1">
    <source>
        <dbReference type="EMBL" id="KIW32547.1"/>
    </source>
</evidence>
<dbReference type="Proteomes" id="UP000054466">
    <property type="component" value="Unassembled WGS sequence"/>
</dbReference>
<proteinExistence type="predicted"/>
<dbReference type="VEuPathDB" id="FungiDB:PV07_04078"/>
<name>A0A0D2B4U5_9EURO</name>
<sequence length="80" mass="8723">MSDGNMMDLGVEYGVRSMPTLMGFGGRRAERVTDRLVDTRVMSDEKAMAKWIDQEMKKGDPFPSSSQAGGGGFLARIFGS</sequence>
<gene>
    <name evidence="1" type="ORF">PV07_04078</name>
</gene>
<dbReference type="STRING" id="569365.A0A0D2B4U5"/>
<keyword evidence="2" id="KW-1185">Reference proteome</keyword>